<proteinExistence type="predicted"/>
<dbReference type="InParanoid" id="H0ET21"/>
<evidence type="ECO:0008006" key="4">
    <source>
        <dbReference type="Google" id="ProtNLM"/>
    </source>
</evidence>
<protein>
    <recommendedName>
        <fullName evidence="4">Secreted protein</fullName>
    </recommendedName>
</protein>
<keyword evidence="3" id="KW-1185">Reference proteome</keyword>
<evidence type="ECO:0000256" key="1">
    <source>
        <dbReference type="SAM" id="SignalP"/>
    </source>
</evidence>
<dbReference type="Proteomes" id="UP000005446">
    <property type="component" value="Unassembled WGS sequence"/>
</dbReference>
<keyword evidence="1" id="KW-0732">Signal</keyword>
<gene>
    <name evidence="2" type="ORF">M7I_5875</name>
</gene>
<evidence type="ECO:0000313" key="2">
    <source>
        <dbReference type="EMBL" id="EHK98292.1"/>
    </source>
</evidence>
<comment type="caution">
    <text evidence="2">The sequence shown here is derived from an EMBL/GenBank/DDBJ whole genome shotgun (WGS) entry which is preliminary data.</text>
</comment>
<dbReference type="OrthoDB" id="3451685at2759"/>
<dbReference type="EMBL" id="AGUE01000158">
    <property type="protein sequence ID" value="EHK98292.1"/>
    <property type="molecule type" value="Genomic_DNA"/>
</dbReference>
<feature type="signal peptide" evidence="1">
    <location>
        <begin position="1"/>
        <end position="23"/>
    </location>
</feature>
<name>H0ET21_GLAL7</name>
<sequence length="140" mass="15386">MQLTNIFATFAVLLATGSNLVQAGCYKRGEKIDASVALEHATRACKGYEEGGQQKAGVLQGFFDAEAKKTGCMNINDARRHIEYEVKNTNKNSGFDLDDGDCVTGFSMLINDCDRGGDHEGTGWFFRLIHVLDKRGVVKF</sequence>
<organism evidence="2 3">
    <name type="scientific">Glarea lozoyensis (strain ATCC 74030 / MF5533)</name>
    <dbReference type="NCBI Taxonomy" id="1104152"/>
    <lineage>
        <taxon>Eukaryota</taxon>
        <taxon>Fungi</taxon>
        <taxon>Dikarya</taxon>
        <taxon>Ascomycota</taxon>
        <taxon>Pezizomycotina</taxon>
        <taxon>Leotiomycetes</taxon>
        <taxon>Helotiales</taxon>
        <taxon>Helotiaceae</taxon>
        <taxon>Glarea</taxon>
    </lineage>
</organism>
<accession>H0ET21</accession>
<evidence type="ECO:0000313" key="3">
    <source>
        <dbReference type="Proteomes" id="UP000005446"/>
    </source>
</evidence>
<dbReference type="AlphaFoldDB" id="H0ET21"/>
<reference evidence="2 3" key="1">
    <citation type="journal article" date="2012" name="Eukaryot. Cell">
        <title>Genome sequence of the fungus Glarea lozoyensis: the first genome sequence of a species from the Helotiaceae family.</title>
        <authorList>
            <person name="Youssar L."/>
            <person name="Gruening B.A."/>
            <person name="Erxleben A."/>
            <person name="Guenther S."/>
            <person name="Huettel W."/>
        </authorList>
    </citation>
    <scope>NUCLEOTIDE SEQUENCE [LARGE SCALE GENOMIC DNA]</scope>
    <source>
        <strain evidence="3">ATCC 74030 / MF5533</strain>
    </source>
</reference>
<feature type="chain" id="PRO_5003532333" description="Secreted protein" evidence="1">
    <location>
        <begin position="24"/>
        <end position="140"/>
    </location>
</feature>
<dbReference type="HOGENOM" id="CLU_150815_1_0_1"/>